<dbReference type="AlphaFoldDB" id="A0A8J2U479"/>
<sequence length="97" mass="10546">MSMSVEQLVSAMTPDIYNNLKTAVELGKWADGTPLTAEQKEHSLQAVIAYQALHMDQTDHMTVAAGGELNVKSKAALKTQFSDQPIVGDDDIGRFKP</sequence>
<gene>
    <name evidence="1" type="ORF">GCM10011369_13860</name>
</gene>
<dbReference type="EMBL" id="BMDX01000005">
    <property type="protein sequence ID" value="GGA73347.1"/>
    <property type="molecule type" value="Genomic_DNA"/>
</dbReference>
<dbReference type="Pfam" id="PF07023">
    <property type="entry name" value="DUF1315"/>
    <property type="match status" value="1"/>
</dbReference>
<accession>A0A8J2U479</accession>
<evidence type="ECO:0000313" key="2">
    <source>
        <dbReference type="Proteomes" id="UP000619743"/>
    </source>
</evidence>
<dbReference type="Proteomes" id="UP000619743">
    <property type="component" value="Unassembled WGS sequence"/>
</dbReference>
<dbReference type="RefSeq" id="WP_229744673.1">
    <property type="nucleotide sequence ID" value="NZ_BMDX01000005.1"/>
</dbReference>
<organism evidence="1 2">
    <name type="scientific">Neiella marina</name>
    <dbReference type="NCBI Taxonomy" id="508461"/>
    <lineage>
        <taxon>Bacteria</taxon>
        <taxon>Pseudomonadati</taxon>
        <taxon>Pseudomonadota</taxon>
        <taxon>Gammaproteobacteria</taxon>
        <taxon>Alteromonadales</taxon>
        <taxon>Echinimonadaceae</taxon>
        <taxon>Neiella</taxon>
    </lineage>
</organism>
<comment type="caution">
    <text evidence="1">The sequence shown here is derived from an EMBL/GenBank/DDBJ whole genome shotgun (WGS) entry which is preliminary data.</text>
</comment>
<dbReference type="InterPro" id="IPR009749">
    <property type="entry name" value="DUF1315"/>
</dbReference>
<proteinExistence type="predicted"/>
<protein>
    <submittedName>
        <fullName evidence="1">Transcriptional regulator</fullName>
    </submittedName>
</protein>
<keyword evidence="2" id="KW-1185">Reference proteome</keyword>
<evidence type="ECO:0000313" key="1">
    <source>
        <dbReference type="EMBL" id="GGA73347.1"/>
    </source>
</evidence>
<name>A0A8J2U479_9GAMM</name>
<reference evidence="2" key="1">
    <citation type="journal article" date="2019" name="Int. J. Syst. Evol. Microbiol.">
        <title>The Global Catalogue of Microorganisms (GCM) 10K type strain sequencing project: providing services to taxonomists for standard genome sequencing and annotation.</title>
        <authorList>
            <consortium name="The Broad Institute Genomics Platform"/>
            <consortium name="The Broad Institute Genome Sequencing Center for Infectious Disease"/>
            <person name="Wu L."/>
            <person name="Ma J."/>
        </authorList>
    </citation>
    <scope>NUCLEOTIDE SEQUENCE [LARGE SCALE GENOMIC DNA]</scope>
    <source>
        <strain evidence="2">CGMCC 1.10130</strain>
    </source>
</reference>